<feature type="domain" description="GHMP kinase N-terminal" evidence="7">
    <location>
        <begin position="67"/>
        <end position="157"/>
    </location>
</feature>
<organism evidence="9 10">
    <name type="scientific">Streptococcus caprae</name>
    <dbReference type="NCBI Taxonomy" id="1640501"/>
    <lineage>
        <taxon>Bacteria</taxon>
        <taxon>Bacillati</taxon>
        <taxon>Bacillota</taxon>
        <taxon>Bacilli</taxon>
        <taxon>Lactobacillales</taxon>
        <taxon>Streptococcaceae</taxon>
        <taxon>Streptococcus</taxon>
    </lineage>
</organism>
<name>A0ABV8CUV3_9STRE</name>
<comment type="caution">
    <text evidence="9">The sequence shown here is derived from an EMBL/GenBank/DDBJ whole genome shotgun (WGS) entry which is preliminary data.</text>
</comment>
<dbReference type="InterPro" id="IPR014721">
    <property type="entry name" value="Ribsml_uS5_D2-typ_fold_subgr"/>
</dbReference>
<evidence type="ECO:0000313" key="9">
    <source>
        <dbReference type="EMBL" id="MFC3927765.1"/>
    </source>
</evidence>
<evidence type="ECO:0000256" key="5">
    <source>
        <dbReference type="ARBA" id="ARBA00022777"/>
    </source>
</evidence>
<protein>
    <recommendedName>
        <fullName evidence="2">phosphomevalonate kinase</fullName>
        <ecNumber evidence="2">2.7.4.2</ecNumber>
    </recommendedName>
</protein>
<dbReference type="InterPro" id="IPR006204">
    <property type="entry name" value="GHMP_kinase_N_dom"/>
</dbReference>
<keyword evidence="6" id="KW-0067">ATP-binding</keyword>
<comment type="pathway">
    <text evidence="1">Isoprenoid biosynthesis; isopentenyl diphosphate biosynthesis via mevalonate pathway; isopentenyl diphosphate from (R)-mevalonate: step 2/3.</text>
</comment>
<evidence type="ECO:0000256" key="4">
    <source>
        <dbReference type="ARBA" id="ARBA00022741"/>
    </source>
</evidence>
<dbReference type="InterPro" id="IPR036554">
    <property type="entry name" value="GHMP_kinase_C_sf"/>
</dbReference>
<accession>A0ABV8CUV3</accession>
<dbReference type="Gene3D" id="3.30.230.10">
    <property type="match status" value="1"/>
</dbReference>
<dbReference type="Gene3D" id="3.30.70.890">
    <property type="entry name" value="GHMP kinase, C-terminal domain"/>
    <property type="match status" value="1"/>
</dbReference>
<dbReference type="InterPro" id="IPR020568">
    <property type="entry name" value="Ribosomal_Su5_D2-typ_SF"/>
</dbReference>
<evidence type="ECO:0000313" key="10">
    <source>
        <dbReference type="Proteomes" id="UP001595807"/>
    </source>
</evidence>
<evidence type="ECO:0000256" key="2">
    <source>
        <dbReference type="ARBA" id="ARBA00012958"/>
    </source>
</evidence>
<keyword evidence="3 9" id="KW-0808">Transferase</keyword>
<evidence type="ECO:0000256" key="1">
    <source>
        <dbReference type="ARBA" id="ARBA00005017"/>
    </source>
</evidence>
<dbReference type="NCBIfam" id="TIGR01220">
    <property type="entry name" value="Pmev_kin_Gr_pos"/>
    <property type="match status" value="1"/>
</dbReference>
<keyword evidence="10" id="KW-1185">Reference proteome</keyword>
<evidence type="ECO:0000259" key="8">
    <source>
        <dbReference type="Pfam" id="PF08544"/>
    </source>
</evidence>
<dbReference type="EMBL" id="JBHRZV010000028">
    <property type="protein sequence ID" value="MFC3927765.1"/>
    <property type="molecule type" value="Genomic_DNA"/>
</dbReference>
<proteinExistence type="predicted"/>
<dbReference type="PANTHER" id="PTHR31814">
    <property type="match status" value="1"/>
</dbReference>
<dbReference type="PANTHER" id="PTHR31814:SF2">
    <property type="entry name" value="PHOSPHOMEVALONATE KINASE"/>
    <property type="match status" value="1"/>
</dbReference>
<dbReference type="InterPro" id="IPR005917">
    <property type="entry name" value="Pmev_kinase_bact"/>
</dbReference>
<dbReference type="Pfam" id="PF00288">
    <property type="entry name" value="GHMP_kinases_N"/>
    <property type="match status" value="1"/>
</dbReference>
<keyword evidence="4" id="KW-0547">Nucleotide-binding</keyword>
<reference evidence="10" key="1">
    <citation type="journal article" date="2019" name="Int. J. Syst. Evol. Microbiol.">
        <title>The Global Catalogue of Microorganisms (GCM) 10K type strain sequencing project: providing services to taxonomists for standard genome sequencing and annotation.</title>
        <authorList>
            <consortium name="The Broad Institute Genomics Platform"/>
            <consortium name="The Broad Institute Genome Sequencing Center for Infectious Disease"/>
            <person name="Wu L."/>
            <person name="Ma J."/>
        </authorList>
    </citation>
    <scope>NUCLEOTIDE SEQUENCE [LARGE SCALE GENOMIC DNA]</scope>
    <source>
        <strain evidence="10">CCUG 67170</strain>
    </source>
</reference>
<dbReference type="InterPro" id="IPR035102">
    <property type="entry name" value="Phosphomevalonate_kinase"/>
</dbReference>
<dbReference type="Pfam" id="PF08544">
    <property type="entry name" value="GHMP_kinases_C"/>
    <property type="match status" value="1"/>
</dbReference>
<dbReference type="SUPFAM" id="SSF55060">
    <property type="entry name" value="GHMP Kinase, C-terminal domain"/>
    <property type="match status" value="1"/>
</dbReference>
<dbReference type="Proteomes" id="UP001595807">
    <property type="component" value="Unassembled WGS sequence"/>
</dbReference>
<dbReference type="EC" id="2.7.4.2" evidence="2"/>
<dbReference type="RefSeq" id="WP_380425699.1">
    <property type="nucleotide sequence ID" value="NZ_JBHRZV010000028.1"/>
</dbReference>
<evidence type="ECO:0000256" key="3">
    <source>
        <dbReference type="ARBA" id="ARBA00022679"/>
    </source>
</evidence>
<sequence>MTITRVQTPGKLYLAGEYAILWPGQTALIKSIPIYMIAKIEAADTFEIRSDMFDYSVGRKLDGNYSLIQETIDLFEDYSDSLLPPFNLQISGKMERDGKKLGIGSSGSVVILTLKALAEWTGMALSADTLFKLASAVLLRRGDNGSMGDLACISYEGLIAYRSFDRQRVAQWLSEHSLSEVLKRDWGYVIEPVQVAEPVTFLAGWTQEPAISKDLINLVQSSIDEAFLSNTQEAVLAIKAGLEAGDSQVVAAGLNRVHELLTDLHPAIYSEKLQALRQASQGLGAVAKSSGAGGGDCGVALLFDERNRNELVSRWETAGIEILHEEILGKEG</sequence>
<keyword evidence="5 9" id="KW-0418">Kinase</keyword>
<dbReference type="GO" id="GO:0004631">
    <property type="term" value="F:phosphomevalonate kinase activity"/>
    <property type="evidence" value="ECO:0007669"/>
    <property type="project" value="UniProtKB-EC"/>
</dbReference>
<feature type="domain" description="GHMP kinase C-terminal" evidence="8">
    <location>
        <begin position="242"/>
        <end position="319"/>
    </location>
</feature>
<evidence type="ECO:0000256" key="6">
    <source>
        <dbReference type="ARBA" id="ARBA00022840"/>
    </source>
</evidence>
<gene>
    <name evidence="9" type="ORF">ACFORF_03930</name>
</gene>
<dbReference type="SUPFAM" id="SSF54211">
    <property type="entry name" value="Ribosomal protein S5 domain 2-like"/>
    <property type="match status" value="1"/>
</dbReference>
<dbReference type="InterPro" id="IPR013750">
    <property type="entry name" value="GHMP_kinase_C_dom"/>
</dbReference>
<evidence type="ECO:0000259" key="7">
    <source>
        <dbReference type="Pfam" id="PF00288"/>
    </source>
</evidence>